<dbReference type="AlphaFoldDB" id="A0A7D4CDR7"/>
<accession>A0A7D4CDR7</accession>
<evidence type="ECO:0008006" key="4">
    <source>
        <dbReference type="Google" id="ProtNLM"/>
    </source>
</evidence>
<dbReference type="EMBL" id="CP053921">
    <property type="protein sequence ID" value="QKG71889.1"/>
    <property type="molecule type" value="Genomic_DNA"/>
</dbReference>
<sequence length="103" mass="11971">MRKHLFVGAVALTVTCLPGTALADDPRDPKMRSAEARARDAVEIRRLNQEQLRHVQRRDARLAKGWQEYRDYPAAQADYERKMAEWRRAVELCESGSHEYCAR</sequence>
<keyword evidence="3" id="KW-1185">Reference proteome</keyword>
<reference evidence="2 3" key="1">
    <citation type="submission" date="2020-05" db="EMBL/GenBank/DDBJ databases">
        <title>Erythrobacter mangrovi sp. nov., isolated from rhizosphere soil of mangrove plant (Kandelia candel).</title>
        <authorList>
            <person name="Ye Y.H."/>
        </authorList>
    </citation>
    <scope>NUCLEOTIDE SEQUENCE [LARGE SCALE GENOMIC DNA]</scope>
    <source>
        <strain evidence="2 3">EB310</strain>
    </source>
</reference>
<keyword evidence="1" id="KW-0732">Signal</keyword>
<evidence type="ECO:0000256" key="1">
    <source>
        <dbReference type="SAM" id="SignalP"/>
    </source>
</evidence>
<feature type="signal peptide" evidence="1">
    <location>
        <begin position="1"/>
        <end position="23"/>
    </location>
</feature>
<dbReference type="KEGG" id="emv:HQR01_11260"/>
<dbReference type="Proteomes" id="UP000504693">
    <property type="component" value="Chromosome"/>
</dbReference>
<evidence type="ECO:0000313" key="2">
    <source>
        <dbReference type="EMBL" id="QKG71889.1"/>
    </source>
</evidence>
<dbReference type="RefSeq" id="WP_173214955.1">
    <property type="nucleotide sequence ID" value="NZ_CP053921.1"/>
</dbReference>
<name>A0A7D4CDR7_9SPHN</name>
<organism evidence="2 3">
    <name type="scientific">Erythrobacter mangrovi</name>
    <dbReference type="NCBI Taxonomy" id="2739433"/>
    <lineage>
        <taxon>Bacteria</taxon>
        <taxon>Pseudomonadati</taxon>
        <taxon>Pseudomonadota</taxon>
        <taxon>Alphaproteobacteria</taxon>
        <taxon>Sphingomonadales</taxon>
        <taxon>Erythrobacteraceae</taxon>
        <taxon>Erythrobacter/Porphyrobacter group</taxon>
        <taxon>Erythrobacter</taxon>
    </lineage>
</organism>
<feature type="chain" id="PRO_5028998817" description="DUF1311 domain-containing protein" evidence="1">
    <location>
        <begin position="24"/>
        <end position="103"/>
    </location>
</feature>
<proteinExistence type="predicted"/>
<gene>
    <name evidence="2" type="ORF">HQR01_11260</name>
</gene>
<protein>
    <recommendedName>
        <fullName evidence="4">DUF1311 domain-containing protein</fullName>
    </recommendedName>
</protein>
<evidence type="ECO:0000313" key="3">
    <source>
        <dbReference type="Proteomes" id="UP000504693"/>
    </source>
</evidence>